<feature type="domain" description="N6 adenine-specific DNA methyltransferase N-terminal" evidence="8">
    <location>
        <begin position="10"/>
        <end position="143"/>
    </location>
</feature>
<evidence type="ECO:0000256" key="5">
    <source>
        <dbReference type="ARBA" id="ARBA00022747"/>
    </source>
</evidence>
<dbReference type="PANTHER" id="PTHR42933:SF3">
    <property type="entry name" value="TYPE I RESTRICTION ENZYME MJAVIII METHYLASE SUBUNIT"/>
    <property type="match status" value="1"/>
</dbReference>
<accession>A0A096AGG8</accession>
<dbReference type="Proteomes" id="UP000053528">
    <property type="component" value="Unassembled WGS sequence"/>
</dbReference>
<evidence type="ECO:0000256" key="6">
    <source>
        <dbReference type="ARBA" id="ARBA00047942"/>
    </source>
</evidence>
<feature type="domain" description="DNA methylase adenine-specific" evidence="7">
    <location>
        <begin position="157"/>
        <end position="464"/>
    </location>
</feature>
<dbReference type="InterPro" id="IPR029063">
    <property type="entry name" value="SAM-dependent_MTases_sf"/>
</dbReference>
<dbReference type="GO" id="GO:0009007">
    <property type="term" value="F:site-specific DNA-methyltransferase (adenine-specific) activity"/>
    <property type="evidence" value="ECO:0007669"/>
    <property type="project" value="UniProtKB-EC"/>
</dbReference>
<dbReference type="SUPFAM" id="SSF53335">
    <property type="entry name" value="S-adenosyl-L-methionine-dependent methyltransferases"/>
    <property type="match status" value="1"/>
</dbReference>
<dbReference type="Pfam" id="PF12161">
    <property type="entry name" value="HsdM_N"/>
    <property type="match status" value="1"/>
</dbReference>
<dbReference type="EMBL" id="JRNH01000022">
    <property type="protein sequence ID" value="KGF20044.1"/>
    <property type="molecule type" value="Genomic_DNA"/>
</dbReference>
<evidence type="ECO:0000259" key="7">
    <source>
        <dbReference type="Pfam" id="PF02384"/>
    </source>
</evidence>
<dbReference type="InterPro" id="IPR022749">
    <property type="entry name" value="D12N6_MeTrfase_N"/>
</dbReference>
<dbReference type="InterPro" id="IPR002052">
    <property type="entry name" value="DNA_methylase_N6_adenine_CS"/>
</dbReference>
<proteinExistence type="predicted"/>
<gene>
    <name evidence="9" type="ORF">HMPREF2128_07085</name>
</gene>
<dbReference type="RefSeq" id="WP_035756481.1">
    <property type="nucleotide sequence ID" value="NZ_JRNH01000022.1"/>
</dbReference>
<protein>
    <recommendedName>
        <fullName evidence="1">site-specific DNA-methyltransferase (adenine-specific)</fullName>
        <ecNumber evidence="1">2.1.1.72</ecNumber>
    </recommendedName>
</protein>
<evidence type="ECO:0000256" key="4">
    <source>
        <dbReference type="ARBA" id="ARBA00022691"/>
    </source>
</evidence>
<dbReference type="EC" id="2.1.1.72" evidence="1"/>
<keyword evidence="2 9" id="KW-0489">Methyltransferase</keyword>
<comment type="catalytic activity">
    <reaction evidence="6">
        <text>a 2'-deoxyadenosine in DNA + S-adenosyl-L-methionine = an N(6)-methyl-2'-deoxyadenosine in DNA + S-adenosyl-L-homocysteine + H(+)</text>
        <dbReference type="Rhea" id="RHEA:15197"/>
        <dbReference type="Rhea" id="RHEA-COMP:12418"/>
        <dbReference type="Rhea" id="RHEA-COMP:12419"/>
        <dbReference type="ChEBI" id="CHEBI:15378"/>
        <dbReference type="ChEBI" id="CHEBI:57856"/>
        <dbReference type="ChEBI" id="CHEBI:59789"/>
        <dbReference type="ChEBI" id="CHEBI:90615"/>
        <dbReference type="ChEBI" id="CHEBI:90616"/>
        <dbReference type="EC" id="2.1.1.72"/>
    </reaction>
</comment>
<dbReference type="Gene3D" id="3.40.50.150">
    <property type="entry name" value="Vaccinia Virus protein VP39"/>
    <property type="match status" value="1"/>
</dbReference>
<name>A0A096AGG8_9MICC</name>
<dbReference type="InterPro" id="IPR003356">
    <property type="entry name" value="DNA_methylase_A-5"/>
</dbReference>
<dbReference type="GO" id="GO:0009307">
    <property type="term" value="P:DNA restriction-modification system"/>
    <property type="evidence" value="ECO:0007669"/>
    <property type="project" value="UniProtKB-KW"/>
</dbReference>
<dbReference type="GO" id="GO:0032259">
    <property type="term" value="P:methylation"/>
    <property type="evidence" value="ECO:0007669"/>
    <property type="project" value="UniProtKB-KW"/>
</dbReference>
<evidence type="ECO:0000313" key="10">
    <source>
        <dbReference type="Proteomes" id="UP000053528"/>
    </source>
</evidence>
<dbReference type="PROSITE" id="PS00092">
    <property type="entry name" value="N6_MTASE"/>
    <property type="match status" value="1"/>
</dbReference>
<evidence type="ECO:0000256" key="2">
    <source>
        <dbReference type="ARBA" id="ARBA00022603"/>
    </source>
</evidence>
<dbReference type="InterPro" id="IPR051537">
    <property type="entry name" value="DNA_Adenine_Mtase"/>
</dbReference>
<evidence type="ECO:0000256" key="1">
    <source>
        <dbReference type="ARBA" id="ARBA00011900"/>
    </source>
</evidence>
<evidence type="ECO:0000313" key="9">
    <source>
        <dbReference type="EMBL" id="KGF20044.1"/>
    </source>
</evidence>
<reference evidence="9 10" key="1">
    <citation type="submission" date="2014-07" db="EMBL/GenBank/DDBJ databases">
        <authorList>
            <person name="McCorrison J."/>
            <person name="Sanka R."/>
            <person name="Torralba M."/>
            <person name="Gillis M."/>
            <person name="Haft D.H."/>
            <person name="Methe B."/>
            <person name="Sutton G."/>
            <person name="Nelson K.E."/>
        </authorList>
    </citation>
    <scope>NUCLEOTIDE SEQUENCE [LARGE SCALE GENOMIC DNA]</scope>
    <source>
        <strain evidence="9 10">DNF00011</strain>
    </source>
</reference>
<dbReference type="Pfam" id="PF02384">
    <property type="entry name" value="N6_Mtase"/>
    <property type="match status" value="1"/>
</dbReference>
<keyword evidence="3" id="KW-0808">Transferase</keyword>
<comment type="caution">
    <text evidence="9">The sequence shown here is derived from an EMBL/GenBank/DDBJ whole genome shotgun (WGS) entry which is preliminary data.</text>
</comment>
<dbReference type="PANTHER" id="PTHR42933">
    <property type="entry name" value="SLR6095 PROTEIN"/>
    <property type="match status" value="1"/>
</dbReference>
<organism evidence="9 10">
    <name type="scientific">Pseudoglutamicibacter albus DNF00011</name>
    <dbReference type="NCBI Taxonomy" id="1401063"/>
    <lineage>
        <taxon>Bacteria</taxon>
        <taxon>Bacillati</taxon>
        <taxon>Actinomycetota</taxon>
        <taxon>Actinomycetes</taxon>
        <taxon>Micrococcales</taxon>
        <taxon>Micrococcaceae</taxon>
        <taxon>Pseudoglutamicibacter</taxon>
    </lineage>
</organism>
<dbReference type="PRINTS" id="PR00507">
    <property type="entry name" value="N12N6MTFRASE"/>
</dbReference>
<evidence type="ECO:0000259" key="8">
    <source>
        <dbReference type="Pfam" id="PF12161"/>
    </source>
</evidence>
<dbReference type="AlphaFoldDB" id="A0A096AGG8"/>
<dbReference type="GO" id="GO:0008170">
    <property type="term" value="F:N-methyltransferase activity"/>
    <property type="evidence" value="ECO:0007669"/>
    <property type="project" value="InterPro"/>
</dbReference>
<evidence type="ECO:0000256" key="3">
    <source>
        <dbReference type="ARBA" id="ARBA00022679"/>
    </source>
</evidence>
<keyword evidence="5" id="KW-0680">Restriction system</keyword>
<keyword evidence="4" id="KW-0949">S-adenosyl-L-methionine</keyword>
<sequence length="644" mass="71295">MTSTAFYQTVVWNTADKFLRSIVEPEDYGDYILPLTVLRRLECILAPTKDEVLDLVSQLQSEGYSDAMIDWQVQQKFDLPFYNSSRLDLTRIAQLDDHVYESLMEYVGSFASSIRDIWDAFDFDVRMKTLDSASRLWQAVKHFAGIDMSMDALPDTQMGDLFEHIMYKSFDTKGKAAGAFYTPRDAIRLMVDILFASDDVGLTEDGASRAVYDPTAGTAGMLLVAARALKEMNPEIEVVLAGQELMATAYALGKADLLIQGGEPDAIRQGDTLLSDLYEGEHFEYILSNPPFGMDWEVQKSSVEEQAKVPGSRFSHGLPSKDDGQMLFLSHVAAKLMPAGPNGAGGRGAVVSNGSPLFTGGPESGPDQIRAWLLESDLVDAIIQLPTNMFYGTGISTYVWILDTNKEDHRKGFVQLIDASECWSVPDKGLGEKRREMKEADRQRVLQEYAAFENTEISKIVTPADLGFRDVKVTRQARLCVEVTPEVVAQVLEHKSAVPEHADVLNDVAGVKFNDLPEALKVAAKNRGVKMYAGIIDSVLKAVGVPDETTDPSVDRKGNPILDPAFSMTERIPLAEDVDEHMAREVLPFAPDVTWDEGSSKVGYGIPFKRVFYRPTPVRSLEEIDADVAVVMARLADKFAEVRE</sequence>
<dbReference type="GO" id="GO:0003677">
    <property type="term" value="F:DNA binding"/>
    <property type="evidence" value="ECO:0007669"/>
    <property type="project" value="InterPro"/>
</dbReference>